<comment type="caution">
    <text evidence="2">The sequence shown here is derived from an EMBL/GenBank/DDBJ whole genome shotgun (WGS) entry which is preliminary data.</text>
</comment>
<keyword evidence="1" id="KW-1133">Transmembrane helix</keyword>
<evidence type="ECO:0000313" key="2">
    <source>
        <dbReference type="EMBL" id="NEL79150.1"/>
    </source>
</evidence>
<feature type="non-terminal residue" evidence="2">
    <location>
        <position position="39"/>
    </location>
</feature>
<evidence type="ECO:0000256" key="1">
    <source>
        <dbReference type="SAM" id="Phobius"/>
    </source>
</evidence>
<sequence length="39" mass="4106">MANHHAHETAADAHAGGLKSYLIGFVMAVILTVIPFAMV</sequence>
<proteinExistence type="predicted"/>
<accession>A0A7X5N0D4</accession>
<gene>
    <name evidence="2" type="ORF">G3W61_23345</name>
</gene>
<dbReference type="EMBL" id="JAAGYU010000395">
    <property type="protein sequence ID" value="NEL79150.1"/>
    <property type="molecule type" value="Genomic_DNA"/>
</dbReference>
<organism evidence="2 3">
    <name type="scientific">Xanthomonas perforans</name>
    <dbReference type="NCBI Taxonomy" id="442694"/>
    <lineage>
        <taxon>Bacteria</taxon>
        <taxon>Pseudomonadati</taxon>
        <taxon>Pseudomonadota</taxon>
        <taxon>Gammaproteobacteria</taxon>
        <taxon>Lysobacterales</taxon>
        <taxon>Lysobacteraceae</taxon>
        <taxon>Xanthomonas</taxon>
    </lineage>
</organism>
<evidence type="ECO:0000313" key="3">
    <source>
        <dbReference type="Proteomes" id="UP000471082"/>
    </source>
</evidence>
<reference evidence="2 3" key="1">
    <citation type="submission" date="2019-11" db="EMBL/GenBank/DDBJ databases">
        <title>Genome-resolved metagenomics to study the prevalence of co-infection and intraspecific heterogeneity among plant pathogen metapopulations.</title>
        <authorList>
            <person name="Newberry E."/>
            <person name="Bhandari R."/>
            <person name="Kemble J."/>
            <person name="Sikora E."/>
            <person name="Potnis N."/>
        </authorList>
    </citation>
    <scope>NUCLEOTIDE SEQUENCE [LARGE SCALE GENOMIC DNA]</scope>
    <source>
        <strain evidence="2">Xp_Tom_Tuscaloosa_18b</strain>
    </source>
</reference>
<dbReference type="AlphaFoldDB" id="A0A7X5N0D4"/>
<feature type="transmembrane region" description="Helical" evidence="1">
    <location>
        <begin position="20"/>
        <end position="38"/>
    </location>
</feature>
<name>A0A7X5N0D4_XANPE</name>
<dbReference type="Proteomes" id="UP000471082">
    <property type="component" value="Unassembled WGS sequence"/>
</dbReference>
<protein>
    <submittedName>
        <fullName evidence="2">Cytochrome o ubiquinol oxidase subunit IV</fullName>
    </submittedName>
</protein>
<keyword evidence="1" id="KW-0812">Transmembrane</keyword>
<keyword evidence="1" id="KW-0472">Membrane</keyword>